<evidence type="ECO:0000256" key="4">
    <source>
        <dbReference type="ARBA" id="ARBA00012568"/>
    </source>
</evidence>
<reference evidence="13 14" key="1">
    <citation type="submission" date="2019-09" db="EMBL/GenBank/DDBJ databases">
        <title>Draft genome sequence of Ginsengibacter sp. BR5-29.</title>
        <authorList>
            <person name="Im W.-T."/>
        </authorList>
    </citation>
    <scope>NUCLEOTIDE SEQUENCE [LARGE SCALE GENOMIC DNA]</scope>
    <source>
        <strain evidence="13 14">BR5-29</strain>
    </source>
</reference>
<evidence type="ECO:0000256" key="3">
    <source>
        <dbReference type="ARBA" id="ARBA00010088"/>
    </source>
</evidence>
<dbReference type="GO" id="GO:0005737">
    <property type="term" value="C:cytoplasm"/>
    <property type="evidence" value="ECO:0007669"/>
    <property type="project" value="UniProtKB-SubCell"/>
</dbReference>
<gene>
    <name evidence="13" type="ORF">FW778_21305</name>
</gene>
<keyword evidence="7" id="KW-0963">Cytoplasm</keyword>
<keyword evidence="11" id="KW-0732">Signal</keyword>
<comment type="subcellular location">
    <subcellularLocation>
        <location evidence="2">Cytoplasm</location>
    </subcellularLocation>
</comment>
<dbReference type="EMBL" id="VYQF01000012">
    <property type="protein sequence ID" value="KAA9035499.1"/>
    <property type="molecule type" value="Genomic_DNA"/>
</dbReference>
<dbReference type="PANTHER" id="PTHR43722:SF1">
    <property type="entry name" value="PROLINE IMINOPEPTIDASE"/>
    <property type="match status" value="1"/>
</dbReference>
<sequence length="312" mass="35360">MNFFNHLTKARLLILIFLAAISEYSFCQKTDSIVLNDAVLYYYIYGSGKPIIILSGGPGQASHAEDDVALALSKKYQAILFDQRGTGKSWTKPMDSSTINIEQAIEDIELLRKHLKVLKLNMYGHSWGSMLGAAYIACYPGNVQSFISVDGGPLDSSMASAVQINFDSKNQLCDTSQYDYWSRPDIIKRDSLKAKYELEKIVMAPLLYDTSNWNKVFLQRRKGNRNDLMHELMLTSFSKKFIPIEKDRKYHGASLIVFGFNDPIGLTTLSQYLRAFPKAIVAGIYQSGHFPEIEQSKHFYEIINAFLENNTN</sequence>
<dbReference type="SUPFAM" id="SSF53474">
    <property type="entry name" value="alpha/beta-Hydrolases"/>
    <property type="match status" value="1"/>
</dbReference>
<feature type="chain" id="PRO_5023919504" description="Proline iminopeptidase" evidence="11">
    <location>
        <begin position="28"/>
        <end position="312"/>
    </location>
</feature>
<keyword evidence="8" id="KW-0645">Protease</keyword>
<dbReference type="GO" id="GO:0004177">
    <property type="term" value="F:aminopeptidase activity"/>
    <property type="evidence" value="ECO:0007669"/>
    <property type="project" value="UniProtKB-KW"/>
</dbReference>
<comment type="similarity">
    <text evidence="3">Belongs to the peptidase S33 family.</text>
</comment>
<feature type="domain" description="AB hydrolase-1" evidence="12">
    <location>
        <begin position="49"/>
        <end position="159"/>
    </location>
</feature>
<evidence type="ECO:0000256" key="2">
    <source>
        <dbReference type="ARBA" id="ARBA00004496"/>
    </source>
</evidence>
<dbReference type="GO" id="GO:0006508">
    <property type="term" value="P:proteolysis"/>
    <property type="evidence" value="ECO:0007669"/>
    <property type="project" value="UniProtKB-KW"/>
</dbReference>
<dbReference type="AlphaFoldDB" id="A0A5J5ICH1"/>
<evidence type="ECO:0000313" key="13">
    <source>
        <dbReference type="EMBL" id="KAA9035499.1"/>
    </source>
</evidence>
<evidence type="ECO:0000259" key="12">
    <source>
        <dbReference type="Pfam" id="PF00561"/>
    </source>
</evidence>
<organism evidence="13 14">
    <name type="scientific">Ginsengibacter hankyongi</name>
    <dbReference type="NCBI Taxonomy" id="2607284"/>
    <lineage>
        <taxon>Bacteria</taxon>
        <taxon>Pseudomonadati</taxon>
        <taxon>Bacteroidota</taxon>
        <taxon>Chitinophagia</taxon>
        <taxon>Chitinophagales</taxon>
        <taxon>Chitinophagaceae</taxon>
        <taxon>Ginsengibacter</taxon>
    </lineage>
</organism>
<dbReference type="PRINTS" id="PR00793">
    <property type="entry name" value="PROAMNOPTASE"/>
</dbReference>
<comment type="catalytic activity">
    <reaction evidence="1">
        <text>Release of N-terminal proline from a peptide.</text>
        <dbReference type="EC" id="3.4.11.5"/>
    </reaction>
</comment>
<keyword evidence="9 13" id="KW-0378">Hydrolase</keyword>
<evidence type="ECO:0000256" key="10">
    <source>
        <dbReference type="ARBA" id="ARBA00029605"/>
    </source>
</evidence>
<name>A0A5J5ICH1_9BACT</name>
<keyword evidence="14" id="KW-1185">Reference proteome</keyword>
<proteinExistence type="inferred from homology"/>
<evidence type="ECO:0000256" key="6">
    <source>
        <dbReference type="ARBA" id="ARBA00022438"/>
    </source>
</evidence>
<dbReference type="InterPro" id="IPR029058">
    <property type="entry name" value="AB_hydrolase_fold"/>
</dbReference>
<dbReference type="InterPro" id="IPR005944">
    <property type="entry name" value="Pro_iminopeptidase"/>
</dbReference>
<dbReference type="EC" id="3.4.11.5" evidence="4"/>
<evidence type="ECO:0000256" key="5">
    <source>
        <dbReference type="ARBA" id="ARBA00021843"/>
    </source>
</evidence>
<evidence type="ECO:0000313" key="14">
    <source>
        <dbReference type="Proteomes" id="UP000326903"/>
    </source>
</evidence>
<evidence type="ECO:0000256" key="7">
    <source>
        <dbReference type="ARBA" id="ARBA00022490"/>
    </source>
</evidence>
<dbReference type="InterPro" id="IPR002410">
    <property type="entry name" value="Peptidase_S33"/>
</dbReference>
<dbReference type="Pfam" id="PF00561">
    <property type="entry name" value="Abhydrolase_1"/>
    <property type="match status" value="1"/>
</dbReference>
<evidence type="ECO:0000256" key="8">
    <source>
        <dbReference type="ARBA" id="ARBA00022670"/>
    </source>
</evidence>
<evidence type="ECO:0000256" key="11">
    <source>
        <dbReference type="SAM" id="SignalP"/>
    </source>
</evidence>
<evidence type="ECO:0000256" key="9">
    <source>
        <dbReference type="ARBA" id="ARBA00022801"/>
    </source>
</evidence>
<dbReference type="InterPro" id="IPR000073">
    <property type="entry name" value="AB_hydrolase_1"/>
</dbReference>
<keyword evidence="6" id="KW-0031">Aminopeptidase</keyword>
<accession>A0A5J5ICH1</accession>
<dbReference type="Proteomes" id="UP000326903">
    <property type="component" value="Unassembled WGS sequence"/>
</dbReference>
<evidence type="ECO:0000256" key="1">
    <source>
        <dbReference type="ARBA" id="ARBA00001585"/>
    </source>
</evidence>
<dbReference type="Gene3D" id="3.40.50.1820">
    <property type="entry name" value="alpha/beta hydrolase"/>
    <property type="match status" value="1"/>
</dbReference>
<dbReference type="PANTHER" id="PTHR43722">
    <property type="entry name" value="PROLINE IMINOPEPTIDASE"/>
    <property type="match status" value="1"/>
</dbReference>
<feature type="signal peptide" evidence="11">
    <location>
        <begin position="1"/>
        <end position="27"/>
    </location>
</feature>
<comment type="caution">
    <text evidence="13">The sequence shown here is derived from an EMBL/GenBank/DDBJ whole genome shotgun (WGS) entry which is preliminary data.</text>
</comment>
<protein>
    <recommendedName>
        <fullName evidence="5">Proline iminopeptidase</fullName>
        <ecNumber evidence="4">3.4.11.5</ecNumber>
    </recommendedName>
    <alternativeName>
        <fullName evidence="10">Prolyl aminopeptidase</fullName>
    </alternativeName>
</protein>